<accession>A0ABY7U7M6</accession>
<dbReference type="Pfam" id="PF08975">
    <property type="entry name" value="2H-phosphodiest"/>
    <property type="match status" value="1"/>
</dbReference>
<gene>
    <name evidence="2" type="ORF">CMASS_00225</name>
</gene>
<keyword evidence="3" id="KW-1185">Reference proteome</keyword>
<dbReference type="Proteomes" id="UP001220064">
    <property type="component" value="Chromosome"/>
</dbReference>
<proteinExistence type="predicted"/>
<reference evidence="2 3" key="1">
    <citation type="submission" date="2020-10" db="EMBL/GenBank/DDBJ databases">
        <title>Complete genome sequence of Corynebacterium massiliense DSM 45435, type strain of Corynebacterium massiliense.</title>
        <authorList>
            <person name="Busche T."/>
            <person name="Kalinowski J."/>
            <person name="Ruckert C."/>
        </authorList>
    </citation>
    <scope>NUCLEOTIDE SEQUENCE [LARGE SCALE GENOMIC DNA]</scope>
    <source>
        <strain evidence="2 3">DSM 45435</strain>
    </source>
</reference>
<dbReference type="EMBL" id="CP063189">
    <property type="protein sequence ID" value="WCZ31517.1"/>
    <property type="molecule type" value="Genomic_DNA"/>
</dbReference>
<feature type="domain" description="DUF1868" evidence="1">
    <location>
        <begin position="16"/>
        <end position="134"/>
    </location>
</feature>
<organism evidence="2 3">
    <name type="scientific">Corynebacterium massiliense DSM 45435</name>
    <dbReference type="NCBI Taxonomy" id="1121364"/>
    <lineage>
        <taxon>Bacteria</taxon>
        <taxon>Bacillati</taxon>
        <taxon>Actinomycetota</taxon>
        <taxon>Actinomycetes</taxon>
        <taxon>Mycobacteriales</taxon>
        <taxon>Corynebacteriaceae</taxon>
        <taxon>Corynebacterium</taxon>
    </lineage>
</organism>
<evidence type="ECO:0000313" key="2">
    <source>
        <dbReference type="EMBL" id="WCZ31517.1"/>
    </source>
</evidence>
<dbReference type="Gene3D" id="3.90.1140.10">
    <property type="entry name" value="Cyclic phosphodiesterase"/>
    <property type="match status" value="1"/>
</dbReference>
<dbReference type="InterPro" id="IPR009097">
    <property type="entry name" value="Cyclic_Pdiesterase"/>
</dbReference>
<name>A0ABY7U7M6_9CORY</name>
<evidence type="ECO:0000313" key="3">
    <source>
        <dbReference type="Proteomes" id="UP001220064"/>
    </source>
</evidence>
<dbReference type="InterPro" id="IPR015069">
    <property type="entry name" value="2H-PEstase_DUF1868"/>
</dbReference>
<dbReference type="RefSeq" id="WP_169460805.1">
    <property type="nucleotide sequence ID" value="NZ_ATVG01000007.1"/>
</dbReference>
<dbReference type="SUPFAM" id="SSF55144">
    <property type="entry name" value="LigT-like"/>
    <property type="match status" value="1"/>
</dbReference>
<evidence type="ECO:0000259" key="1">
    <source>
        <dbReference type="Pfam" id="PF08975"/>
    </source>
</evidence>
<protein>
    <recommendedName>
        <fullName evidence="1">DUF1868 domain-containing protein</fullName>
    </recommendedName>
</protein>
<sequence>MPAGKPLVETTKTWQKWDPAGRARRFRGTTFVSQVVRGSQFYELEKAISDDLVKEGLARTDNPDFALMHPDTYHMTLYEAGLLDREIPGESERWPDWLDEVQTVAESARCIVDRLRESDIQPPRPLRMKVDHLADIRYEMRFDLKPADDEVLAELQRFRDEIDELLGIQARPLDSYAFHSGIGYRLRQVDSDDPQVAALQRKYDVWASQVDDVELETPAFCLFENMQGFAPLSYFE</sequence>